<evidence type="ECO:0000313" key="2">
    <source>
        <dbReference type="Proteomes" id="UP000307720"/>
    </source>
</evidence>
<keyword evidence="2" id="KW-1185">Reference proteome</keyword>
<evidence type="ECO:0000313" key="1">
    <source>
        <dbReference type="EMBL" id="TGX96892.1"/>
    </source>
</evidence>
<accession>A0AC61QW75</accession>
<dbReference type="Proteomes" id="UP000307720">
    <property type="component" value="Unassembled WGS sequence"/>
</dbReference>
<sequence>MVDYSQFEASVKSGIHADVSRIRQKDEIIKAVVKKRRSSAITCVCFLCMAGISMFKSWVPAVICFLLALFFLWRAVGKFSDEYLREMYEEGLLVPGMIVKTEPLTIMAIANMTARDGAATVNGCYCLEVKELDGAQKILFEKIPCSCFFCYEGGDYHSSFQPHPLYWGTADQQSIQEALRQVEEDNKENTKDEWEVLREVARQFPDLGNGNMILLDENYVPFGKKNYMDSNYKPLNEEAAPPK</sequence>
<proteinExistence type="predicted"/>
<reference evidence="1" key="1">
    <citation type="submission" date="2019-04" db="EMBL/GenBank/DDBJ databases">
        <title>Microbes associate with the intestines of laboratory mice.</title>
        <authorList>
            <person name="Navarre W."/>
            <person name="Wong E."/>
            <person name="Huang K."/>
            <person name="Tropini C."/>
            <person name="Ng K."/>
            <person name="Yu B."/>
        </authorList>
    </citation>
    <scope>NUCLEOTIDE SEQUENCE</scope>
    <source>
        <strain evidence="1">NM72_1-8</strain>
    </source>
</reference>
<protein>
    <submittedName>
        <fullName evidence="1">DUF3239 domain-containing protein</fullName>
    </submittedName>
</protein>
<comment type="caution">
    <text evidence="1">The sequence shown here is derived from an EMBL/GenBank/DDBJ whole genome shotgun (WGS) entry which is preliminary data.</text>
</comment>
<gene>
    <name evidence="1" type="ORF">E5357_14555</name>
</gene>
<name>A0AC61QW75_9FIRM</name>
<organism evidence="1 2">
    <name type="scientific">Hominisplanchenecus murintestinalis</name>
    <dbReference type="NCBI Taxonomy" id="2941517"/>
    <lineage>
        <taxon>Bacteria</taxon>
        <taxon>Bacillati</taxon>
        <taxon>Bacillota</taxon>
        <taxon>Clostridia</taxon>
        <taxon>Lachnospirales</taxon>
        <taxon>Lachnospiraceae</taxon>
        <taxon>Hominisplanchenecus</taxon>
    </lineage>
</organism>
<dbReference type="EMBL" id="SRZB01000044">
    <property type="protein sequence ID" value="TGX96892.1"/>
    <property type="molecule type" value="Genomic_DNA"/>
</dbReference>